<dbReference type="Gene3D" id="2.60.120.1440">
    <property type="match status" value="1"/>
</dbReference>
<evidence type="ECO:0000313" key="4">
    <source>
        <dbReference type="Proteomes" id="UP000306196"/>
    </source>
</evidence>
<protein>
    <recommendedName>
        <fullName evidence="2">FecR protein domain-containing protein</fullName>
    </recommendedName>
</protein>
<proteinExistence type="predicted"/>
<dbReference type="EMBL" id="VAUV01000010">
    <property type="protein sequence ID" value="TLD69906.1"/>
    <property type="molecule type" value="Genomic_DNA"/>
</dbReference>
<dbReference type="PANTHER" id="PTHR30273:SF2">
    <property type="entry name" value="PROTEIN FECR"/>
    <property type="match status" value="1"/>
</dbReference>
<organism evidence="3 4">
    <name type="scientific">Phragmitibacter flavus</name>
    <dbReference type="NCBI Taxonomy" id="2576071"/>
    <lineage>
        <taxon>Bacteria</taxon>
        <taxon>Pseudomonadati</taxon>
        <taxon>Verrucomicrobiota</taxon>
        <taxon>Verrucomicrobiia</taxon>
        <taxon>Verrucomicrobiales</taxon>
        <taxon>Verrucomicrobiaceae</taxon>
        <taxon>Phragmitibacter</taxon>
    </lineage>
</organism>
<keyword evidence="1" id="KW-0472">Membrane</keyword>
<feature type="domain" description="FecR protein" evidence="2">
    <location>
        <begin position="151"/>
        <end position="234"/>
    </location>
</feature>
<dbReference type="GO" id="GO:0016989">
    <property type="term" value="F:sigma factor antagonist activity"/>
    <property type="evidence" value="ECO:0007669"/>
    <property type="project" value="TreeGrafter"/>
</dbReference>
<keyword evidence="1" id="KW-0812">Transmembrane</keyword>
<evidence type="ECO:0000313" key="3">
    <source>
        <dbReference type="EMBL" id="TLD69906.1"/>
    </source>
</evidence>
<keyword evidence="4" id="KW-1185">Reference proteome</keyword>
<keyword evidence="1" id="KW-1133">Transmembrane helix</keyword>
<feature type="transmembrane region" description="Helical" evidence="1">
    <location>
        <begin position="83"/>
        <end position="102"/>
    </location>
</feature>
<name>A0A5R8KC81_9BACT</name>
<evidence type="ECO:0000259" key="2">
    <source>
        <dbReference type="Pfam" id="PF04773"/>
    </source>
</evidence>
<evidence type="ECO:0000256" key="1">
    <source>
        <dbReference type="SAM" id="Phobius"/>
    </source>
</evidence>
<dbReference type="OrthoDB" id="176675at2"/>
<dbReference type="PANTHER" id="PTHR30273">
    <property type="entry name" value="PERIPLASMIC SIGNAL SENSOR AND SIGMA FACTOR ACTIVATOR FECR-RELATED"/>
    <property type="match status" value="1"/>
</dbReference>
<comment type="caution">
    <text evidence="3">The sequence shown here is derived from an EMBL/GenBank/DDBJ whole genome shotgun (WGS) entry which is preliminary data.</text>
</comment>
<dbReference type="RefSeq" id="WP_138086961.1">
    <property type="nucleotide sequence ID" value="NZ_VAUV01000010.1"/>
</dbReference>
<sequence length="482" mass="53179">MNPIPPEDSAKINRALDHLIDGSLSAEELLEVQEWMKADAKVLNLYLEKMSMESLLKDHVWIRKEPEVFTAPIKLRRVDRRRLVMLAAAACLALLLVLTLWMKPRQDAGAGLVSGERLPSVQFSAASVFEGVSSKTSDDGALPFGDGVVMQDGSVSIRLPSGVEALLKSPSRFSITGANRLKLDQGSGWFRVPPEAKGFAVDLPEMEVIDLGTVFTVRVDELEHQVQVEQGLVEVRQRTVGLGTQRLKAGEMLVRRANHETVQLVSGASLVDPDSLKDDAEVVFRESLTGVSDQPFSERIPLKGSWTVLEGIPQISHGRFVARSNFTHLMGRFSRPIEPSENAVVMVSFKSVSPMSLFHSEGFAGISLFDRDGELMFFGDKGEDSYSWELLTFGKNYRGPAEKRRAYDLAIQGSAETFTLRYRQRTGAFEVFRGWGAQGLPLIRGTTDAGLRFDGVRIANGEGGDFSFEDIEVSVVKETKGQ</sequence>
<dbReference type="InterPro" id="IPR012373">
    <property type="entry name" value="Ferrdict_sens_TM"/>
</dbReference>
<reference evidence="3 4" key="1">
    <citation type="submission" date="2019-05" db="EMBL/GenBank/DDBJ databases">
        <title>Verrucobacter flavum gen. nov., sp. nov. a new member of the family Verrucomicrobiaceae.</title>
        <authorList>
            <person name="Szuroczki S."/>
            <person name="Abbaszade G."/>
            <person name="Szabo A."/>
            <person name="Felfoldi T."/>
            <person name="Schumann P."/>
            <person name="Boka K."/>
            <person name="Keki Z."/>
            <person name="Toumi M."/>
            <person name="Toth E."/>
        </authorList>
    </citation>
    <scope>NUCLEOTIDE SEQUENCE [LARGE SCALE GENOMIC DNA]</scope>
    <source>
        <strain evidence="3 4">MG-N-17</strain>
    </source>
</reference>
<dbReference type="Proteomes" id="UP000306196">
    <property type="component" value="Unassembled WGS sequence"/>
</dbReference>
<accession>A0A5R8KC81</accession>
<dbReference type="AlphaFoldDB" id="A0A5R8KC81"/>
<dbReference type="Pfam" id="PF04773">
    <property type="entry name" value="FecR"/>
    <property type="match status" value="1"/>
</dbReference>
<dbReference type="InterPro" id="IPR006860">
    <property type="entry name" value="FecR"/>
</dbReference>
<gene>
    <name evidence="3" type="ORF">FEM03_14315</name>
</gene>